<keyword evidence="3" id="KW-1185">Reference proteome</keyword>
<dbReference type="GO" id="GO:0007158">
    <property type="term" value="P:neuron cell-cell adhesion"/>
    <property type="evidence" value="ECO:0007669"/>
    <property type="project" value="TreeGrafter"/>
</dbReference>
<dbReference type="Gene3D" id="2.60.40.10">
    <property type="entry name" value="Immunoglobulins"/>
    <property type="match status" value="1"/>
</dbReference>
<dbReference type="InterPro" id="IPR036116">
    <property type="entry name" value="FN3_sf"/>
</dbReference>
<dbReference type="InterPro" id="IPR003961">
    <property type="entry name" value="FN3_dom"/>
</dbReference>
<dbReference type="Pfam" id="PF19743">
    <property type="entry name" value="ASTN1_2_fn3"/>
    <property type="match status" value="1"/>
</dbReference>
<dbReference type="InterPro" id="IPR026995">
    <property type="entry name" value="Astrotactin"/>
</dbReference>
<dbReference type="InterPro" id="IPR013783">
    <property type="entry name" value="Ig-like_fold"/>
</dbReference>
<dbReference type="PANTHER" id="PTHR16592">
    <property type="entry name" value="ASTROTACTIN-1-LIKE"/>
    <property type="match status" value="1"/>
</dbReference>
<evidence type="ECO:0000313" key="2">
    <source>
        <dbReference type="Ensembl" id="ENSCMIP00000001665.1"/>
    </source>
</evidence>
<organism evidence="2 3">
    <name type="scientific">Callorhinchus milii</name>
    <name type="common">Ghost shark</name>
    <dbReference type="NCBI Taxonomy" id="7868"/>
    <lineage>
        <taxon>Eukaryota</taxon>
        <taxon>Metazoa</taxon>
        <taxon>Chordata</taxon>
        <taxon>Craniata</taxon>
        <taxon>Vertebrata</taxon>
        <taxon>Chondrichthyes</taxon>
        <taxon>Holocephali</taxon>
        <taxon>Chimaeriformes</taxon>
        <taxon>Callorhinchidae</taxon>
        <taxon>Callorhinchus</taxon>
    </lineage>
</organism>
<dbReference type="SUPFAM" id="SSF49265">
    <property type="entry name" value="Fibronectin type III"/>
    <property type="match status" value="1"/>
</dbReference>
<evidence type="ECO:0000313" key="3">
    <source>
        <dbReference type="Proteomes" id="UP000314986"/>
    </source>
</evidence>
<reference evidence="3" key="2">
    <citation type="journal article" date="2007" name="PLoS Biol.">
        <title>Survey sequencing and comparative analysis of the elephant shark (Callorhinchus milii) genome.</title>
        <authorList>
            <person name="Venkatesh B."/>
            <person name="Kirkness E.F."/>
            <person name="Loh Y.H."/>
            <person name="Halpern A.L."/>
            <person name="Lee A.P."/>
            <person name="Johnson J."/>
            <person name="Dandona N."/>
            <person name="Viswanathan L.D."/>
            <person name="Tay A."/>
            <person name="Venter J.C."/>
            <person name="Strausberg R.L."/>
            <person name="Brenner S."/>
        </authorList>
    </citation>
    <scope>NUCLEOTIDE SEQUENCE [LARGE SCALE GENOMIC DNA]</scope>
</reference>
<reference evidence="2" key="4">
    <citation type="submission" date="2025-08" db="UniProtKB">
        <authorList>
            <consortium name="Ensembl"/>
        </authorList>
    </citation>
    <scope>IDENTIFICATION</scope>
</reference>
<dbReference type="CDD" id="cd00063">
    <property type="entry name" value="FN3"/>
    <property type="match status" value="1"/>
</dbReference>
<evidence type="ECO:0000259" key="1">
    <source>
        <dbReference type="PROSITE" id="PS50853"/>
    </source>
</evidence>
<dbReference type="GeneTree" id="ENSGT00390000003140"/>
<dbReference type="Ensembl" id="ENSCMIT00000001732.1">
    <property type="protein sequence ID" value="ENSCMIP00000001665.1"/>
    <property type="gene ID" value="ENSCMIG00000001048.1"/>
</dbReference>
<reference evidence="2" key="5">
    <citation type="submission" date="2025-09" db="UniProtKB">
        <authorList>
            <consortium name="Ensembl"/>
        </authorList>
    </citation>
    <scope>IDENTIFICATION</scope>
</reference>
<protein>
    <recommendedName>
        <fullName evidence="1">Fibronectin type-III domain-containing protein</fullName>
    </recommendedName>
</protein>
<dbReference type="GO" id="GO:0005768">
    <property type="term" value="C:endosome"/>
    <property type="evidence" value="ECO:0007669"/>
    <property type="project" value="TreeGrafter"/>
</dbReference>
<dbReference type="Proteomes" id="UP000314986">
    <property type="component" value="Unassembled WGS sequence"/>
</dbReference>
<dbReference type="PANTHER" id="PTHR16592:SF8">
    <property type="entry name" value="ASTROTACTIN-1"/>
    <property type="match status" value="1"/>
</dbReference>
<dbReference type="GO" id="GO:0001764">
    <property type="term" value="P:neuron migration"/>
    <property type="evidence" value="ECO:0007669"/>
    <property type="project" value="InterPro"/>
</dbReference>
<proteinExistence type="predicted"/>
<dbReference type="AlphaFoldDB" id="A0A4W3GG75"/>
<sequence length="95" mass="10415">MLGKVPDTVSSSISLIIRCLEPDTTYMFTLWAVDNTGRRSRPSAVTVKTPCPVVDDVKAEGRSVLSLLFICSVFLQVKCNINLNLPSTPYVRTAP</sequence>
<accession>A0A4W3GG75</accession>
<dbReference type="GO" id="GO:0016020">
    <property type="term" value="C:membrane"/>
    <property type="evidence" value="ECO:0007669"/>
    <property type="project" value="TreeGrafter"/>
</dbReference>
<reference evidence="3" key="3">
    <citation type="journal article" date="2014" name="Nature">
        <title>Elephant shark genome provides unique insights into gnathostome evolution.</title>
        <authorList>
            <consortium name="International Elephant Shark Genome Sequencing Consortium"/>
            <person name="Venkatesh B."/>
            <person name="Lee A.P."/>
            <person name="Ravi V."/>
            <person name="Maurya A.K."/>
            <person name="Lian M.M."/>
            <person name="Swann J.B."/>
            <person name="Ohta Y."/>
            <person name="Flajnik M.F."/>
            <person name="Sutoh Y."/>
            <person name="Kasahara M."/>
            <person name="Hoon S."/>
            <person name="Gangu V."/>
            <person name="Roy S.W."/>
            <person name="Irimia M."/>
            <person name="Korzh V."/>
            <person name="Kondrychyn I."/>
            <person name="Lim Z.W."/>
            <person name="Tay B.H."/>
            <person name="Tohari S."/>
            <person name="Kong K.W."/>
            <person name="Ho S."/>
            <person name="Lorente-Galdos B."/>
            <person name="Quilez J."/>
            <person name="Marques-Bonet T."/>
            <person name="Raney B.J."/>
            <person name="Ingham P.W."/>
            <person name="Tay A."/>
            <person name="Hillier L.W."/>
            <person name="Minx P."/>
            <person name="Boehm T."/>
            <person name="Wilson R.K."/>
            <person name="Brenner S."/>
            <person name="Warren W.C."/>
        </authorList>
    </citation>
    <scope>NUCLEOTIDE SEQUENCE [LARGE SCALE GENOMIC DNA]</scope>
</reference>
<dbReference type="InterPro" id="IPR045574">
    <property type="entry name" value="ASTN1_2_Fn3"/>
</dbReference>
<feature type="domain" description="Fibronectin type-III" evidence="1">
    <location>
        <begin position="1"/>
        <end position="53"/>
    </location>
</feature>
<dbReference type="PROSITE" id="PS50853">
    <property type="entry name" value="FN3"/>
    <property type="match status" value="1"/>
</dbReference>
<name>A0A4W3GG75_CALMI</name>
<reference evidence="3" key="1">
    <citation type="journal article" date="2006" name="Science">
        <title>Ancient noncoding elements conserved in the human genome.</title>
        <authorList>
            <person name="Venkatesh B."/>
            <person name="Kirkness E.F."/>
            <person name="Loh Y.H."/>
            <person name="Halpern A.L."/>
            <person name="Lee A.P."/>
            <person name="Johnson J."/>
            <person name="Dandona N."/>
            <person name="Viswanathan L.D."/>
            <person name="Tay A."/>
            <person name="Venter J.C."/>
            <person name="Strausberg R.L."/>
            <person name="Brenner S."/>
        </authorList>
    </citation>
    <scope>NUCLEOTIDE SEQUENCE [LARGE SCALE GENOMIC DNA]</scope>
</reference>